<gene>
    <name evidence="5" type="ORF">ABOM_007471</name>
</gene>
<dbReference type="InterPro" id="IPR036291">
    <property type="entry name" value="NAD(P)-bd_dom_sf"/>
</dbReference>
<dbReference type="PANTHER" id="PTHR38015:SF1">
    <property type="entry name" value="OPINE DEHYDROGENASE DOMAIN-CONTAINING PROTEIN"/>
    <property type="match status" value="1"/>
</dbReference>
<dbReference type="InterPro" id="IPR003421">
    <property type="entry name" value="Opine_DH"/>
</dbReference>
<evidence type="ECO:0000259" key="4">
    <source>
        <dbReference type="Pfam" id="PF02317"/>
    </source>
</evidence>
<dbReference type="InterPro" id="IPR051729">
    <property type="entry name" value="Opine/Lysopine_DH"/>
</dbReference>
<feature type="domain" description="Opine dehydrogenase" evidence="4">
    <location>
        <begin position="219"/>
        <end position="365"/>
    </location>
</feature>
<dbReference type="Proteomes" id="UP000179179">
    <property type="component" value="Unassembled WGS sequence"/>
</dbReference>
<dbReference type="GeneID" id="34450861"/>
<dbReference type="Pfam" id="PF02317">
    <property type="entry name" value="Octopine_DH"/>
    <property type="match status" value="1"/>
</dbReference>
<evidence type="ECO:0000256" key="2">
    <source>
        <dbReference type="ARBA" id="ARBA00048683"/>
    </source>
</evidence>
<dbReference type="GO" id="GO:0141152">
    <property type="term" value="F:glycerol-3-phosphate dehydrogenase (NAD+) activity"/>
    <property type="evidence" value="ECO:0007669"/>
    <property type="project" value="UniProtKB-EC"/>
</dbReference>
<comment type="caution">
    <text evidence="5">The sequence shown here is derived from an EMBL/GenBank/DDBJ whole genome shotgun (WGS) entry which is preliminary data.</text>
</comment>
<dbReference type="GO" id="GO:0046168">
    <property type="term" value="P:glycerol-3-phosphate catabolic process"/>
    <property type="evidence" value="ECO:0007669"/>
    <property type="project" value="InterPro"/>
</dbReference>
<dbReference type="OrthoDB" id="4394513at2759"/>
<dbReference type="PANTHER" id="PTHR38015">
    <property type="entry name" value="BLR6086 PROTEIN"/>
    <property type="match status" value="1"/>
</dbReference>
<evidence type="ECO:0000256" key="1">
    <source>
        <dbReference type="ARBA" id="ARBA00023002"/>
    </source>
</evidence>
<accession>A0A1F7ZYY1</accession>
<dbReference type="InterPro" id="IPR011128">
    <property type="entry name" value="G3P_DH_NAD-dep_N"/>
</dbReference>
<dbReference type="Pfam" id="PF01210">
    <property type="entry name" value="NAD_Gly3P_dh_N"/>
    <property type="match status" value="1"/>
</dbReference>
<evidence type="ECO:0000313" key="5">
    <source>
        <dbReference type="EMBL" id="OGM44666.1"/>
    </source>
</evidence>
<dbReference type="RefSeq" id="XP_022388383.1">
    <property type="nucleotide sequence ID" value="XM_022534600.1"/>
</dbReference>
<evidence type="ECO:0000259" key="3">
    <source>
        <dbReference type="Pfam" id="PF01210"/>
    </source>
</evidence>
<keyword evidence="6" id="KW-1185">Reference proteome</keyword>
<reference evidence="5 6" key="1">
    <citation type="journal article" date="2016" name="Genome Biol. Evol.">
        <title>Draft genome sequence of an aflatoxigenic Aspergillus species, A. bombycis.</title>
        <authorList>
            <person name="Moore G.G."/>
            <person name="Mack B.M."/>
            <person name="Beltz S.B."/>
            <person name="Gilbert M.K."/>
        </authorList>
    </citation>
    <scope>NUCLEOTIDE SEQUENCE [LARGE SCALE GENOMIC DNA]</scope>
    <source>
        <strain evidence="6">NRRL 26010</strain>
    </source>
</reference>
<keyword evidence="1" id="KW-0560">Oxidoreductase</keyword>
<comment type="catalytic activity">
    <reaction evidence="2">
        <text>sn-glycerol 3-phosphate + NAD(+) = dihydroxyacetone phosphate + NADH + H(+)</text>
        <dbReference type="Rhea" id="RHEA:11092"/>
        <dbReference type="ChEBI" id="CHEBI:15378"/>
        <dbReference type="ChEBI" id="CHEBI:57540"/>
        <dbReference type="ChEBI" id="CHEBI:57597"/>
        <dbReference type="ChEBI" id="CHEBI:57642"/>
        <dbReference type="ChEBI" id="CHEBI:57945"/>
        <dbReference type="EC" id="1.1.1.8"/>
    </reaction>
</comment>
<dbReference type="AlphaFoldDB" id="A0A1F7ZYY1"/>
<dbReference type="SUPFAM" id="SSF51735">
    <property type="entry name" value="NAD(P)-binding Rossmann-fold domains"/>
    <property type="match status" value="1"/>
</dbReference>
<dbReference type="EMBL" id="LYCR01000052">
    <property type="protein sequence ID" value="OGM44666.1"/>
    <property type="molecule type" value="Genomic_DNA"/>
</dbReference>
<name>A0A1F7ZYY1_9EURO</name>
<feature type="domain" description="Glycerol-3-phosphate dehydrogenase NAD-dependent N-terminal" evidence="3">
    <location>
        <begin position="45"/>
        <end position="143"/>
    </location>
</feature>
<evidence type="ECO:0008006" key="7">
    <source>
        <dbReference type="Google" id="ProtNLM"/>
    </source>
</evidence>
<protein>
    <recommendedName>
        <fullName evidence="7">NAD/NADP octopine/nopaline dehydrogenase</fullName>
    </recommendedName>
</protein>
<organism evidence="5 6">
    <name type="scientific">Aspergillus bombycis</name>
    <dbReference type="NCBI Taxonomy" id="109264"/>
    <lineage>
        <taxon>Eukaryota</taxon>
        <taxon>Fungi</taxon>
        <taxon>Dikarya</taxon>
        <taxon>Ascomycota</taxon>
        <taxon>Pezizomycotina</taxon>
        <taxon>Eurotiomycetes</taxon>
        <taxon>Eurotiomycetidae</taxon>
        <taxon>Eurotiales</taxon>
        <taxon>Aspergillaceae</taxon>
        <taxon>Aspergillus</taxon>
    </lineage>
</organism>
<sequence>MNPYVLRKPEAPVTLCASTKSRVKATPFHVETTAVSPDLDGVPTVSLIGAGPIGCSFAADLASRGKKVLLYGHPDHPGNIGMIQENGGYLKASDEVQGRFKIETTSDLGVALQFSSFIVITVPAHGHDTILNALSRYDLRAHILIATPGNFFFLAARKRVAAQALLETAHPPYATRMAGDTVLVKGIKDNLAIWAGPTTICPSKLRRAVDSIFPRRLEWCHNLLQVAMANLGPVIHPATALMNTGWIEVTRGDFYFYGQGMSRSVSKVIEQVDRERLAISREFGFQLPPIMASLEQMYQKRFPKFHQFAQESQIHNRTKGAPAEMGHRYVSEDVVYVLLPWYELGVKCGLSSPTIKSIIELASVVNGSNCVKGGRSLRAVGLEDASKEEILTICQGSLRDEGGPPTVFRPLTSVDVNIHPGSEQFPVKMAGQAIKG</sequence>
<dbReference type="SUPFAM" id="SSF48179">
    <property type="entry name" value="6-phosphogluconate dehydrogenase C-terminal domain-like"/>
    <property type="match status" value="1"/>
</dbReference>
<evidence type="ECO:0000313" key="6">
    <source>
        <dbReference type="Proteomes" id="UP000179179"/>
    </source>
</evidence>
<proteinExistence type="predicted"/>
<dbReference type="InterPro" id="IPR008927">
    <property type="entry name" value="6-PGluconate_DH-like_C_sf"/>
</dbReference>
<dbReference type="InterPro" id="IPR013328">
    <property type="entry name" value="6PGD_dom2"/>
</dbReference>
<dbReference type="Gene3D" id="3.40.50.720">
    <property type="entry name" value="NAD(P)-binding Rossmann-like Domain"/>
    <property type="match status" value="1"/>
</dbReference>
<dbReference type="Gene3D" id="1.10.1040.10">
    <property type="entry name" value="N-(1-d-carboxylethyl)-l-norvaline Dehydrogenase, domain 2"/>
    <property type="match status" value="1"/>
</dbReference>
<dbReference type="GO" id="GO:0051287">
    <property type="term" value="F:NAD binding"/>
    <property type="evidence" value="ECO:0007669"/>
    <property type="project" value="InterPro"/>
</dbReference>